<dbReference type="Proteomes" id="UP000320593">
    <property type="component" value="Unassembled WGS sequence"/>
</dbReference>
<evidence type="ECO:0000313" key="2">
    <source>
        <dbReference type="Proteomes" id="UP000320593"/>
    </source>
</evidence>
<proteinExistence type="predicted"/>
<dbReference type="OrthoDB" id="894286at2"/>
<gene>
    <name evidence="1" type="ORF">JM93_02107</name>
</gene>
<accession>A0A562T1K3</accession>
<comment type="caution">
    <text evidence="1">The sequence shown here is derived from an EMBL/GenBank/DDBJ whole genome shotgun (WGS) entry which is preliminary data.</text>
</comment>
<sequence length="211" mass="23800">MSRPTPLQNRVQPDGTIRSVKARGLFMGNRGGRIHHPDSKTLTARRWASKRWICCVLSFKERHRTVMGQSYTELFFLDEATALACGHRPCFECRRAQANQFASAFSSGQKKQTVLTADEMDLVLHQERTAHGSLFEYSEALPDGTLFSSNGRFYLVIGSQALEWSFFGYKQSMPLSSFNKNIHVLTPPSICAAYRDGYTATIHPSANHHKI</sequence>
<reference evidence="1 2" key="1">
    <citation type="submission" date="2019-07" db="EMBL/GenBank/DDBJ databases">
        <title>Genomic Encyclopedia of Archaeal and Bacterial Type Strains, Phase II (KMG-II): from individual species to whole genera.</title>
        <authorList>
            <person name="Goeker M."/>
        </authorList>
    </citation>
    <scope>NUCLEOTIDE SEQUENCE [LARGE SCALE GENOMIC DNA]</scope>
    <source>
        <strain evidence="1 2">ATCC BAA-252</strain>
    </source>
</reference>
<name>A0A562T1K3_9HYPH</name>
<protein>
    <submittedName>
        <fullName evidence="1">Uncharacterized protein</fullName>
    </submittedName>
</protein>
<organism evidence="1 2">
    <name type="scientific">Roseibium hamelinense</name>
    <dbReference type="NCBI Taxonomy" id="150831"/>
    <lineage>
        <taxon>Bacteria</taxon>
        <taxon>Pseudomonadati</taxon>
        <taxon>Pseudomonadota</taxon>
        <taxon>Alphaproteobacteria</taxon>
        <taxon>Hyphomicrobiales</taxon>
        <taxon>Stappiaceae</taxon>
        <taxon>Roseibium</taxon>
    </lineage>
</organism>
<dbReference type="EMBL" id="VLLF01000004">
    <property type="protein sequence ID" value="TWI87541.1"/>
    <property type="molecule type" value="Genomic_DNA"/>
</dbReference>
<keyword evidence="2" id="KW-1185">Reference proteome</keyword>
<dbReference type="AlphaFoldDB" id="A0A562T1K3"/>
<evidence type="ECO:0000313" key="1">
    <source>
        <dbReference type="EMBL" id="TWI87541.1"/>
    </source>
</evidence>